<dbReference type="Proteomes" id="UP000308836">
    <property type="component" value="Unassembled WGS sequence"/>
</dbReference>
<organism evidence="1 2">
    <name type="scientific">Dubosiella muris</name>
    <dbReference type="NCBI Taxonomy" id="3038133"/>
    <lineage>
        <taxon>Bacteria</taxon>
        <taxon>Bacillati</taxon>
        <taxon>Bacillota</taxon>
        <taxon>Erysipelotrichia</taxon>
        <taxon>Erysipelotrichales</taxon>
        <taxon>Erysipelotrichaceae</taxon>
        <taxon>Dubosiella</taxon>
    </lineage>
</organism>
<accession>A0AC61R8R3</accession>
<name>A0AC61R8R3_9FIRM</name>
<keyword evidence="2" id="KW-1185">Reference proteome</keyword>
<gene>
    <name evidence="1" type="ORF">E5336_04705</name>
</gene>
<protein>
    <submittedName>
        <fullName evidence="1">Uncharacterized protein</fullName>
    </submittedName>
</protein>
<evidence type="ECO:0000313" key="2">
    <source>
        <dbReference type="Proteomes" id="UP000308836"/>
    </source>
</evidence>
<reference evidence="1" key="1">
    <citation type="submission" date="2019-04" db="EMBL/GenBank/DDBJ databases">
        <title>Microbes associate with the intestines of laboratory mice.</title>
        <authorList>
            <person name="Navarre W."/>
            <person name="Wong E."/>
            <person name="Huang K."/>
            <person name="Tropini C."/>
            <person name="Ng K."/>
            <person name="Yu B."/>
        </authorList>
    </citation>
    <scope>NUCLEOTIDE SEQUENCE</scope>
    <source>
        <strain evidence="1">NM09_H32</strain>
    </source>
</reference>
<proteinExistence type="predicted"/>
<dbReference type="EMBL" id="SRYG01000007">
    <property type="protein sequence ID" value="TGY66363.1"/>
    <property type="molecule type" value="Genomic_DNA"/>
</dbReference>
<evidence type="ECO:0000313" key="1">
    <source>
        <dbReference type="EMBL" id="TGY66363.1"/>
    </source>
</evidence>
<comment type="caution">
    <text evidence="1">The sequence shown here is derived from an EMBL/GenBank/DDBJ whole genome shotgun (WGS) entry which is preliminary data.</text>
</comment>
<sequence length="118" mass="13600">MNKGNRAARAQLFQSFDALAGFRDLLAQQEKVIVPPRVLSEDEREQLDVTLAQVRVGDVLRVVFQSEDVFVEVTGMVSRFCLEERRIDIVKRKIDLLKVVEMEIVEKSRIENETEPIL</sequence>